<dbReference type="AlphaFoldDB" id="A0A0F8ZWE4"/>
<sequence>PTDVFKRAFMMRAGAAIDLTPSDFPQILADVANKSVLLGFGEAAETWQVWCRVGNLSDFKVAHRVGLSSFEDLEMIGAGGEYPYGKFTDTGETIQLAGYGKIFPITRQAMINDDLQVLTAIPEKMGRAAARIPGDLAYIALTSNPLMSDGVALFDAAHNNIGTGGAIAITTVEEAGTLMALQTDVSGSATGLNTEIGFLLVPRQLKGTAETLRRSEFDPGDTGNTRAPNSVQNTFEVVSEARLSADSAAQWYAVAQTRFDTIEVAFLDGVQEPRVEEKAGWTVDGVEFKIALDVAASPMEFRSFVRNAGA</sequence>
<reference evidence="1" key="1">
    <citation type="journal article" date="2015" name="Nature">
        <title>Complex archaea that bridge the gap between prokaryotes and eukaryotes.</title>
        <authorList>
            <person name="Spang A."/>
            <person name="Saw J.H."/>
            <person name="Jorgensen S.L."/>
            <person name="Zaremba-Niedzwiedzka K."/>
            <person name="Martijn J."/>
            <person name="Lind A.E."/>
            <person name="van Eijk R."/>
            <person name="Schleper C."/>
            <person name="Guy L."/>
            <person name="Ettema T.J."/>
        </authorList>
    </citation>
    <scope>NUCLEOTIDE SEQUENCE</scope>
</reference>
<evidence type="ECO:0000313" key="1">
    <source>
        <dbReference type="EMBL" id="KKK98188.1"/>
    </source>
</evidence>
<organism evidence="1">
    <name type="scientific">marine sediment metagenome</name>
    <dbReference type="NCBI Taxonomy" id="412755"/>
    <lineage>
        <taxon>unclassified sequences</taxon>
        <taxon>metagenomes</taxon>
        <taxon>ecological metagenomes</taxon>
    </lineage>
</organism>
<gene>
    <name evidence="1" type="ORF">LCGC14_2645240</name>
</gene>
<comment type="caution">
    <text evidence="1">The sequence shown here is derived from an EMBL/GenBank/DDBJ whole genome shotgun (WGS) entry which is preliminary data.</text>
</comment>
<dbReference type="EMBL" id="LAZR01045724">
    <property type="protein sequence ID" value="KKK98188.1"/>
    <property type="molecule type" value="Genomic_DNA"/>
</dbReference>
<proteinExistence type="predicted"/>
<evidence type="ECO:0008006" key="2">
    <source>
        <dbReference type="Google" id="ProtNLM"/>
    </source>
</evidence>
<accession>A0A0F8ZWE4</accession>
<feature type="non-terminal residue" evidence="1">
    <location>
        <position position="1"/>
    </location>
</feature>
<dbReference type="Pfam" id="PF25209">
    <property type="entry name" value="Phage_capsid_4"/>
    <property type="match status" value="1"/>
</dbReference>
<protein>
    <recommendedName>
        <fullName evidence="2">Bacteriophage Mu GpT domain-containing protein</fullName>
    </recommendedName>
</protein>
<name>A0A0F8ZWE4_9ZZZZ</name>